<gene>
    <name evidence="1" type="ORF">TIFTF001_028586</name>
</gene>
<evidence type="ECO:0000313" key="1">
    <source>
        <dbReference type="EMBL" id="GMN59487.1"/>
    </source>
</evidence>
<dbReference type="EMBL" id="BTGU01000088">
    <property type="protein sequence ID" value="GMN59487.1"/>
    <property type="molecule type" value="Genomic_DNA"/>
</dbReference>
<accession>A0AA88DQ23</accession>
<keyword evidence="2" id="KW-1185">Reference proteome</keyword>
<organism evidence="1 2">
    <name type="scientific">Ficus carica</name>
    <name type="common">Common fig</name>
    <dbReference type="NCBI Taxonomy" id="3494"/>
    <lineage>
        <taxon>Eukaryota</taxon>
        <taxon>Viridiplantae</taxon>
        <taxon>Streptophyta</taxon>
        <taxon>Embryophyta</taxon>
        <taxon>Tracheophyta</taxon>
        <taxon>Spermatophyta</taxon>
        <taxon>Magnoliopsida</taxon>
        <taxon>eudicotyledons</taxon>
        <taxon>Gunneridae</taxon>
        <taxon>Pentapetalae</taxon>
        <taxon>rosids</taxon>
        <taxon>fabids</taxon>
        <taxon>Rosales</taxon>
        <taxon>Moraceae</taxon>
        <taxon>Ficeae</taxon>
        <taxon>Ficus</taxon>
    </lineage>
</organism>
<protein>
    <submittedName>
        <fullName evidence="1">Uncharacterized protein</fullName>
    </submittedName>
</protein>
<dbReference type="AlphaFoldDB" id="A0AA88DQ23"/>
<evidence type="ECO:0000313" key="2">
    <source>
        <dbReference type="Proteomes" id="UP001187192"/>
    </source>
</evidence>
<name>A0AA88DQ23_FICCA</name>
<dbReference type="Proteomes" id="UP001187192">
    <property type="component" value="Unassembled WGS sequence"/>
</dbReference>
<reference evidence="1" key="1">
    <citation type="submission" date="2023-07" db="EMBL/GenBank/DDBJ databases">
        <title>draft genome sequence of fig (Ficus carica).</title>
        <authorList>
            <person name="Takahashi T."/>
            <person name="Nishimura K."/>
        </authorList>
    </citation>
    <scope>NUCLEOTIDE SEQUENCE</scope>
</reference>
<proteinExistence type="predicted"/>
<comment type="caution">
    <text evidence="1">The sequence shown here is derived from an EMBL/GenBank/DDBJ whole genome shotgun (WGS) entry which is preliminary data.</text>
</comment>
<sequence length="60" mass="6982">MPIEKSHEEEEKRIRMVATGNYNGEKEGLHCRECEGRREGRHWVGGPGRMYCKSICKSMN</sequence>